<evidence type="ECO:0000256" key="1">
    <source>
        <dbReference type="SAM" id="MobiDB-lite"/>
    </source>
</evidence>
<feature type="domain" description="Globin" evidence="2">
    <location>
        <begin position="153"/>
        <end position="303"/>
    </location>
</feature>
<dbReference type="SUPFAM" id="SSF46458">
    <property type="entry name" value="Globin-like"/>
    <property type="match status" value="1"/>
</dbReference>
<dbReference type="WBParaSite" id="L893_g2769.t1">
    <property type="protein sequence ID" value="L893_g2769.t1"/>
    <property type="gene ID" value="L893_g2769"/>
</dbReference>
<dbReference type="InterPro" id="IPR044399">
    <property type="entry name" value="Mb-like_M"/>
</dbReference>
<keyword evidence="3" id="KW-1185">Reference proteome</keyword>
<dbReference type="InterPro" id="IPR009050">
    <property type="entry name" value="Globin-like_sf"/>
</dbReference>
<evidence type="ECO:0000313" key="4">
    <source>
        <dbReference type="WBParaSite" id="L893_g2769.t1"/>
    </source>
</evidence>
<dbReference type="CDD" id="cd01040">
    <property type="entry name" value="Mb-like"/>
    <property type="match status" value="1"/>
</dbReference>
<feature type="compositionally biased region" description="Polar residues" evidence="1">
    <location>
        <begin position="332"/>
        <end position="344"/>
    </location>
</feature>
<sequence>MREWTCWWWRIKRNLIKSEQVRRLSTPSLPHSRCFPRPRLHFLVRLLQWSRLLQMGANHSSDSGHEDGGPQRRTKRISSVPVRKTRGSDSSNDSCIQEKSTSAYDDRRRGSSSPRERGSSEEVSSNEALPPQGAVSLSLSTTSLNRNPSEKHVLTKRQRLLIQSSWKRSRKTGADNVGSRIFLLVLTAQPDIKMIFGLQKIPQGRLKYDPRFRQHAVVFTKTFDYIIKNLEYREKLEQHFQSLGKKHVTMQGRGFRPQYWDTFAECMTQTAIEWEGGRRCRETMNSWRILVGFIIKQMRTGFDLENSTRKRFSSVQPPSRKSASEPLRQKPPNGQTPSSTSVRSTEVRPPPTPTNGWAGHNGHYLHPHHTEHLAMYRTGSEAFSRQDSSRATSGYASDYGSDMSDMRHSPKRRYGRSIDITNTHMETFSSRQLPARPDQFYNRRGSEVYGKFIGGCLCPAAPQTDHGESVLKERSPSPPYLDALETLHIDSPKLVKKKISLPTPPSNKQIFMQVPHMVVPIRKYSTGVTYYQ</sequence>
<organism evidence="3 4">
    <name type="scientific">Steinernema glaseri</name>
    <dbReference type="NCBI Taxonomy" id="37863"/>
    <lineage>
        <taxon>Eukaryota</taxon>
        <taxon>Metazoa</taxon>
        <taxon>Ecdysozoa</taxon>
        <taxon>Nematoda</taxon>
        <taxon>Chromadorea</taxon>
        <taxon>Rhabditida</taxon>
        <taxon>Tylenchina</taxon>
        <taxon>Panagrolaimomorpha</taxon>
        <taxon>Strongyloidoidea</taxon>
        <taxon>Steinernematidae</taxon>
        <taxon>Steinernema</taxon>
    </lineage>
</organism>
<dbReference type="InterPro" id="IPR000971">
    <property type="entry name" value="Globin"/>
</dbReference>
<dbReference type="GO" id="GO:0020037">
    <property type="term" value="F:heme binding"/>
    <property type="evidence" value="ECO:0007669"/>
    <property type="project" value="InterPro"/>
</dbReference>
<dbReference type="PANTHER" id="PTHR47768:SF2">
    <property type="entry name" value="GLOBIN-RELATED"/>
    <property type="match status" value="1"/>
</dbReference>
<dbReference type="InterPro" id="IPR012292">
    <property type="entry name" value="Globin/Proto"/>
</dbReference>
<dbReference type="Proteomes" id="UP000095287">
    <property type="component" value="Unplaced"/>
</dbReference>
<feature type="region of interest" description="Disordered" evidence="1">
    <location>
        <begin position="381"/>
        <end position="412"/>
    </location>
</feature>
<feature type="compositionally biased region" description="Polar residues" evidence="1">
    <location>
        <begin position="381"/>
        <end position="395"/>
    </location>
</feature>
<evidence type="ECO:0000259" key="2">
    <source>
        <dbReference type="PROSITE" id="PS01033"/>
    </source>
</evidence>
<dbReference type="GO" id="GO:0019825">
    <property type="term" value="F:oxygen binding"/>
    <property type="evidence" value="ECO:0007669"/>
    <property type="project" value="InterPro"/>
</dbReference>
<dbReference type="PROSITE" id="PS01033">
    <property type="entry name" value="GLOBIN"/>
    <property type="match status" value="1"/>
</dbReference>
<dbReference type="AlphaFoldDB" id="A0A1I7ZLA4"/>
<feature type="compositionally biased region" description="Basic and acidic residues" evidence="1">
    <location>
        <begin position="104"/>
        <end position="120"/>
    </location>
</feature>
<proteinExistence type="predicted"/>
<accession>A0A1I7ZLA4</accession>
<dbReference type="Pfam" id="PF00042">
    <property type="entry name" value="Globin"/>
    <property type="match status" value="1"/>
</dbReference>
<feature type="region of interest" description="Disordered" evidence="1">
    <location>
        <begin position="308"/>
        <end position="364"/>
    </location>
</feature>
<feature type="region of interest" description="Disordered" evidence="1">
    <location>
        <begin position="57"/>
        <end position="132"/>
    </location>
</feature>
<evidence type="ECO:0000313" key="3">
    <source>
        <dbReference type="Proteomes" id="UP000095287"/>
    </source>
</evidence>
<protein>
    <submittedName>
        <fullName evidence="4">GLOBIN domain-containing protein</fullName>
    </submittedName>
</protein>
<name>A0A1I7ZLA4_9BILA</name>
<dbReference type="PANTHER" id="PTHR47768">
    <property type="entry name" value="GLOBIN RELATED-RELATED"/>
    <property type="match status" value="1"/>
</dbReference>
<reference evidence="4" key="1">
    <citation type="submission" date="2016-11" db="UniProtKB">
        <authorList>
            <consortium name="WormBaseParasite"/>
        </authorList>
    </citation>
    <scope>IDENTIFICATION</scope>
</reference>
<feature type="compositionally biased region" description="Polar residues" evidence="1">
    <location>
        <begin position="88"/>
        <end position="103"/>
    </location>
</feature>
<dbReference type="Gene3D" id="1.10.490.10">
    <property type="entry name" value="Globins"/>
    <property type="match status" value="1"/>
</dbReference>
<dbReference type="InterPro" id="IPR053341">
    <property type="entry name" value="Oxidative_stress_globin-like"/>
</dbReference>